<gene>
    <name evidence="1" type="ORF">CesoFtcFv8_020211</name>
</gene>
<evidence type="ECO:0000313" key="1">
    <source>
        <dbReference type="EMBL" id="KAK5883940.1"/>
    </source>
</evidence>
<dbReference type="Proteomes" id="UP001335648">
    <property type="component" value="Unassembled WGS sequence"/>
</dbReference>
<dbReference type="AlphaFoldDB" id="A0AAN8BEW6"/>
<sequence length="73" mass="8124">MYHLVILHPFFPYLTPPAGPHLKANPFKTSRCNSVSNIITRPAGTHTLPRKDISLLPCSSCARPSRSSSYLLF</sequence>
<accession>A0AAN8BEW6</accession>
<reference evidence="1 2" key="1">
    <citation type="journal article" date="2023" name="Mol. Biol. Evol.">
        <title>Genomics of Secondarily Temperate Adaptation in the Only Non-Antarctic Icefish.</title>
        <authorList>
            <person name="Rivera-Colon A.G."/>
            <person name="Rayamajhi N."/>
            <person name="Minhas B.F."/>
            <person name="Madrigal G."/>
            <person name="Bilyk K.T."/>
            <person name="Yoon V."/>
            <person name="Hune M."/>
            <person name="Gregory S."/>
            <person name="Cheng C.H.C."/>
            <person name="Catchen J.M."/>
        </authorList>
    </citation>
    <scope>NUCLEOTIDE SEQUENCE [LARGE SCALE GENOMIC DNA]</scope>
    <source>
        <strain evidence="1">JC2023a</strain>
    </source>
</reference>
<protein>
    <submittedName>
        <fullName evidence="1">Uncharacterized protein</fullName>
    </submittedName>
</protein>
<evidence type="ECO:0000313" key="2">
    <source>
        <dbReference type="Proteomes" id="UP001335648"/>
    </source>
</evidence>
<proteinExistence type="predicted"/>
<dbReference type="EMBL" id="JAULUE010002061">
    <property type="protein sequence ID" value="KAK5883940.1"/>
    <property type="molecule type" value="Genomic_DNA"/>
</dbReference>
<name>A0AAN8BEW6_9TELE</name>
<organism evidence="1 2">
    <name type="scientific">Champsocephalus esox</name>
    <name type="common">pike icefish</name>
    <dbReference type="NCBI Taxonomy" id="159716"/>
    <lineage>
        <taxon>Eukaryota</taxon>
        <taxon>Metazoa</taxon>
        <taxon>Chordata</taxon>
        <taxon>Craniata</taxon>
        <taxon>Vertebrata</taxon>
        <taxon>Euteleostomi</taxon>
        <taxon>Actinopterygii</taxon>
        <taxon>Neopterygii</taxon>
        <taxon>Teleostei</taxon>
        <taxon>Neoteleostei</taxon>
        <taxon>Acanthomorphata</taxon>
        <taxon>Eupercaria</taxon>
        <taxon>Perciformes</taxon>
        <taxon>Notothenioidei</taxon>
        <taxon>Channichthyidae</taxon>
        <taxon>Champsocephalus</taxon>
    </lineage>
</organism>
<keyword evidence="2" id="KW-1185">Reference proteome</keyword>
<comment type="caution">
    <text evidence="1">The sequence shown here is derived from an EMBL/GenBank/DDBJ whole genome shotgun (WGS) entry which is preliminary data.</text>
</comment>